<organism evidence="2 3">
    <name type="scientific">Halocaridina rubra</name>
    <name type="common">Hawaiian red shrimp</name>
    <dbReference type="NCBI Taxonomy" id="373956"/>
    <lineage>
        <taxon>Eukaryota</taxon>
        <taxon>Metazoa</taxon>
        <taxon>Ecdysozoa</taxon>
        <taxon>Arthropoda</taxon>
        <taxon>Crustacea</taxon>
        <taxon>Multicrustacea</taxon>
        <taxon>Malacostraca</taxon>
        <taxon>Eumalacostraca</taxon>
        <taxon>Eucarida</taxon>
        <taxon>Decapoda</taxon>
        <taxon>Pleocyemata</taxon>
        <taxon>Caridea</taxon>
        <taxon>Atyoidea</taxon>
        <taxon>Atyidae</taxon>
        <taxon>Halocaridina</taxon>
    </lineage>
</organism>
<keyword evidence="3" id="KW-1185">Reference proteome</keyword>
<keyword evidence="1" id="KW-0472">Membrane</keyword>
<evidence type="ECO:0000313" key="3">
    <source>
        <dbReference type="Proteomes" id="UP001381693"/>
    </source>
</evidence>
<dbReference type="Proteomes" id="UP001381693">
    <property type="component" value="Unassembled WGS sequence"/>
</dbReference>
<comment type="caution">
    <text evidence="2">The sequence shown here is derived from an EMBL/GenBank/DDBJ whole genome shotgun (WGS) entry which is preliminary data.</text>
</comment>
<dbReference type="AlphaFoldDB" id="A0AAN8XCM4"/>
<dbReference type="GO" id="GO:0006508">
    <property type="term" value="P:proteolysis"/>
    <property type="evidence" value="ECO:0007669"/>
    <property type="project" value="UniProtKB-KW"/>
</dbReference>
<evidence type="ECO:0000313" key="2">
    <source>
        <dbReference type="EMBL" id="KAK7081672.1"/>
    </source>
</evidence>
<name>A0AAN8XCM4_HALRR</name>
<dbReference type="EMBL" id="JAXCGZ010004560">
    <property type="protein sequence ID" value="KAK7081672.1"/>
    <property type="molecule type" value="Genomic_DNA"/>
</dbReference>
<accession>A0AAN8XCM4</accession>
<proteinExistence type="predicted"/>
<keyword evidence="1" id="KW-1133">Transmembrane helix</keyword>
<gene>
    <name evidence="2" type="primary">PRSS41_3</name>
    <name evidence="2" type="ORF">SK128_026261</name>
</gene>
<dbReference type="GO" id="GO:0008233">
    <property type="term" value="F:peptidase activity"/>
    <property type="evidence" value="ECO:0007669"/>
    <property type="project" value="UniProtKB-KW"/>
</dbReference>
<sequence length="171" mass="18991">MSTSHQFSPVFLVLYIILFPIGIHAQQKFPEDFYRRDEGPARFPTSTRPGRHAFSVGPGTDFGPIIYEDSSPITQAPDEYVRGTAALQADIDYKYLNNDSFSSNSPHGDRAIPQKCWYKSNEYDCGLSVSCVFQGAKPMDLCSGGMIWSCCVPRDRVDHVDDNLGALGNDV</sequence>
<keyword evidence="2" id="KW-0378">Hydrolase</keyword>
<protein>
    <submittedName>
        <fullName evidence="2">Trypsin-like serine protease</fullName>
    </submittedName>
</protein>
<keyword evidence="2" id="KW-0645">Protease</keyword>
<feature type="transmembrane region" description="Helical" evidence="1">
    <location>
        <begin position="6"/>
        <end position="25"/>
    </location>
</feature>
<reference evidence="2 3" key="1">
    <citation type="submission" date="2023-11" db="EMBL/GenBank/DDBJ databases">
        <title>Halocaridina rubra genome assembly.</title>
        <authorList>
            <person name="Smith C."/>
        </authorList>
    </citation>
    <scope>NUCLEOTIDE SEQUENCE [LARGE SCALE GENOMIC DNA]</scope>
    <source>
        <strain evidence="2">EP-1</strain>
        <tissue evidence="2">Whole</tissue>
    </source>
</reference>
<keyword evidence="1" id="KW-0812">Transmembrane</keyword>
<feature type="non-terminal residue" evidence="2">
    <location>
        <position position="171"/>
    </location>
</feature>
<evidence type="ECO:0000256" key="1">
    <source>
        <dbReference type="SAM" id="Phobius"/>
    </source>
</evidence>